<evidence type="ECO:0000256" key="1">
    <source>
        <dbReference type="SAM" id="MobiDB-lite"/>
    </source>
</evidence>
<feature type="compositionally biased region" description="Acidic residues" evidence="1">
    <location>
        <begin position="102"/>
        <end position="114"/>
    </location>
</feature>
<keyword evidence="4" id="KW-1185">Reference proteome</keyword>
<reference evidence="3" key="1">
    <citation type="submission" date="2021-02" db="EMBL/GenBank/DDBJ databases">
        <authorList>
            <person name="Nowell W R."/>
        </authorList>
    </citation>
    <scope>NUCLEOTIDE SEQUENCE</scope>
</reference>
<dbReference type="AlphaFoldDB" id="A0A813QRA8"/>
<organism evidence="3 4">
    <name type="scientific">Adineta steineri</name>
    <dbReference type="NCBI Taxonomy" id="433720"/>
    <lineage>
        <taxon>Eukaryota</taxon>
        <taxon>Metazoa</taxon>
        <taxon>Spiralia</taxon>
        <taxon>Gnathifera</taxon>
        <taxon>Rotifera</taxon>
        <taxon>Eurotatoria</taxon>
        <taxon>Bdelloidea</taxon>
        <taxon>Adinetida</taxon>
        <taxon>Adinetidae</taxon>
        <taxon>Adineta</taxon>
    </lineage>
</organism>
<accession>A0A813QRA8</accession>
<dbReference type="OrthoDB" id="10046804at2759"/>
<gene>
    <name evidence="2" type="ORF">BJG266_LOCUS3047</name>
    <name evidence="3" type="ORF">QVE165_LOCUS2577</name>
</gene>
<evidence type="ECO:0000313" key="2">
    <source>
        <dbReference type="EMBL" id="CAF0761793.1"/>
    </source>
</evidence>
<dbReference type="EMBL" id="CAJNOI010000007">
    <property type="protein sequence ID" value="CAF0761793.1"/>
    <property type="molecule type" value="Genomic_DNA"/>
</dbReference>
<proteinExistence type="predicted"/>
<feature type="region of interest" description="Disordered" evidence="1">
    <location>
        <begin position="90"/>
        <end position="114"/>
    </location>
</feature>
<dbReference type="EMBL" id="CAJNOM010000008">
    <property type="protein sequence ID" value="CAF0770508.1"/>
    <property type="molecule type" value="Genomic_DNA"/>
</dbReference>
<evidence type="ECO:0000313" key="4">
    <source>
        <dbReference type="Proteomes" id="UP000663832"/>
    </source>
</evidence>
<sequence>MLGGWSVSDDQSLKEECIQKALVNIPGAQNGGDGQSQVSGSTCLTQVVNGLNIKCTLTLSGEQWECKYYKSFFGTRETQLQGCALVKNSGDQEKPTAFNEDRFDDDDFNDMMYQ</sequence>
<name>A0A813QRA8_9BILA</name>
<dbReference type="Proteomes" id="UP000663832">
    <property type="component" value="Unassembled WGS sequence"/>
</dbReference>
<dbReference type="Proteomes" id="UP000663877">
    <property type="component" value="Unassembled WGS sequence"/>
</dbReference>
<evidence type="ECO:0000313" key="3">
    <source>
        <dbReference type="EMBL" id="CAF0770508.1"/>
    </source>
</evidence>
<comment type="caution">
    <text evidence="3">The sequence shown here is derived from an EMBL/GenBank/DDBJ whole genome shotgun (WGS) entry which is preliminary data.</text>
</comment>
<protein>
    <submittedName>
        <fullName evidence="3">Uncharacterized protein</fullName>
    </submittedName>
</protein>